<dbReference type="InterPro" id="IPR020338">
    <property type="entry name" value="SMN_gemin7"/>
</dbReference>
<evidence type="ECO:0000313" key="2">
    <source>
        <dbReference type="Proteomes" id="UP000494206"/>
    </source>
</evidence>
<dbReference type="AlphaFoldDB" id="A0A8S1EPB3"/>
<comment type="caution">
    <text evidence="1">The sequence shown here is derived from an EMBL/GenBank/DDBJ whole genome shotgun (WGS) entry which is preliminary data.</text>
</comment>
<evidence type="ECO:0000313" key="1">
    <source>
        <dbReference type="EMBL" id="CAB3401300.1"/>
    </source>
</evidence>
<organism evidence="1 2">
    <name type="scientific">Caenorhabditis bovis</name>
    <dbReference type="NCBI Taxonomy" id="2654633"/>
    <lineage>
        <taxon>Eukaryota</taxon>
        <taxon>Metazoa</taxon>
        <taxon>Ecdysozoa</taxon>
        <taxon>Nematoda</taxon>
        <taxon>Chromadorea</taxon>
        <taxon>Rhabditida</taxon>
        <taxon>Rhabditina</taxon>
        <taxon>Rhabditomorpha</taxon>
        <taxon>Rhabditoidea</taxon>
        <taxon>Rhabditidae</taxon>
        <taxon>Peloderinae</taxon>
        <taxon>Caenorhabditis</taxon>
    </lineage>
</organism>
<dbReference type="GO" id="GO:0034719">
    <property type="term" value="C:SMN-Sm protein complex"/>
    <property type="evidence" value="ECO:0007669"/>
    <property type="project" value="InterPro"/>
</dbReference>
<dbReference type="EMBL" id="CADEPM010000003">
    <property type="protein sequence ID" value="CAB3401300.1"/>
    <property type="molecule type" value="Genomic_DNA"/>
</dbReference>
<dbReference type="Proteomes" id="UP000494206">
    <property type="component" value="Unassembled WGS sequence"/>
</dbReference>
<name>A0A8S1EPB3_9PELO</name>
<proteinExistence type="predicted"/>
<accession>A0A8S1EPB3</accession>
<dbReference type="Pfam" id="PF11095">
    <property type="entry name" value="Gemin7"/>
    <property type="match status" value="1"/>
</dbReference>
<dbReference type="PANTHER" id="PTHR14679:SF1">
    <property type="entry name" value="GEM-ASSOCIATED PROTEIN 7"/>
    <property type="match status" value="1"/>
</dbReference>
<dbReference type="OrthoDB" id="70763at2759"/>
<reference evidence="1 2" key="1">
    <citation type="submission" date="2020-04" db="EMBL/GenBank/DDBJ databases">
        <authorList>
            <person name="Laetsch R D."/>
            <person name="Stevens L."/>
            <person name="Kumar S."/>
            <person name="Blaxter L. M."/>
        </authorList>
    </citation>
    <scope>NUCLEOTIDE SEQUENCE [LARGE SCALE GENOMIC DNA]</scope>
</reference>
<protein>
    <recommendedName>
        <fullName evidence="3">Gem-associated protein 7</fullName>
    </recommendedName>
</protein>
<dbReference type="Gene3D" id="2.30.30.100">
    <property type="match status" value="1"/>
</dbReference>
<dbReference type="GO" id="GO:0000387">
    <property type="term" value="P:spliceosomal snRNP assembly"/>
    <property type="evidence" value="ECO:0007669"/>
    <property type="project" value="TreeGrafter"/>
</dbReference>
<keyword evidence="2" id="KW-1185">Reference proteome</keyword>
<evidence type="ECO:0008006" key="3">
    <source>
        <dbReference type="Google" id="ProtNLM"/>
    </source>
</evidence>
<sequence>MQSSSNTSLSEEDKRAILKEKYLRFIAKLSETPANIEMCESTNVKVQSIIVQPNSENFIVSQLETPIGLLDNAVLRGSDIVKIKIETTKR</sequence>
<dbReference type="PANTHER" id="PTHR14679">
    <property type="entry name" value="GEM-ASSOCIATED PROTEIN 7"/>
    <property type="match status" value="1"/>
</dbReference>
<gene>
    <name evidence="1" type="ORF">CBOVIS_LOCUS4067</name>
</gene>